<evidence type="ECO:0000313" key="2">
    <source>
        <dbReference type="Proteomes" id="UP000004736"/>
    </source>
</evidence>
<name>C9LML7_9FIRM</name>
<reference evidence="1" key="1">
    <citation type="submission" date="2009-09" db="EMBL/GenBank/DDBJ databases">
        <authorList>
            <person name="Weinstock G."/>
            <person name="Sodergren E."/>
            <person name="Clifton S."/>
            <person name="Fulton L."/>
            <person name="Fulton B."/>
            <person name="Courtney L."/>
            <person name="Fronick C."/>
            <person name="Harrison M."/>
            <person name="Strong C."/>
            <person name="Farmer C."/>
            <person name="Delahaunty K."/>
            <person name="Markovic C."/>
            <person name="Hall O."/>
            <person name="Minx P."/>
            <person name="Tomlinson C."/>
            <person name="Mitreva M."/>
            <person name="Nelson J."/>
            <person name="Hou S."/>
            <person name="Wollam A."/>
            <person name="Pepin K.H."/>
            <person name="Johnson M."/>
            <person name="Bhonagiri V."/>
            <person name="Nash W.E."/>
            <person name="Warren W."/>
            <person name="Chinwalla A."/>
            <person name="Mardis E.R."/>
            <person name="Wilson R.K."/>
        </authorList>
    </citation>
    <scope>NUCLEOTIDE SEQUENCE [LARGE SCALE GENOMIC DNA]</scope>
    <source>
        <strain evidence="1">DSM 15470</strain>
    </source>
</reference>
<accession>C9LML7</accession>
<proteinExistence type="predicted"/>
<keyword evidence="2" id="KW-1185">Reference proteome</keyword>
<dbReference type="AlphaFoldDB" id="C9LML7"/>
<dbReference type="HOGENOM" id="CLU_1178876_0_0_9"/>
<dbReference type="RefSeq" id="WP_007069736.1">
    <property type="nucleotide sequence ID" value="NZ_GG698602.1"/>
</dbReference>
<dbReference type="EMBL" id="ACIM02000001">
    <property type="protein sequence ID" value="EEW96803.1"/>
    <property type="molecule type" value="Genomic_DNA"/>
</dbReference>
<protein>
    <submittedName>
        <fullName evidence="1">Uncharacterized protein</fullName>
    </submittedName>
</protein>
<gene>
    <name evidence="1" type="ORF">GCWU000321_00770</name>
</gene>
<dbReference type="STRING" id="592028.GCWU000321_00770"/>
<comment type="caution">
    <text evidence="1">The sequence shown here is derived from an EMBL/GenBank/DDBJ whole genome shotgun (WGS) entry which is preliminary data.</text>
</comment>
<dbReference type="OrthoDB" id="1493121at2"/>
<dbReference type="eggNOG" id="ENOG502ZC2T">
    <property type="taxonomic scope" value="Bacteria"/>
</dbReference>
<dbReference type="GeneID" id="78277479"/>
<sequence>MMFVDRIDGVDSKEVKRVFKELITAYMNPAYGSMSKRDFDILLFMKLQDLKIIEKDPDLYHIVSNLKVTRAKARNLLYEAKMRNSSEEMLDKELRELLSTPIFFKENDKIAIEISNPLLSDHLRWKLKRLGYITDGSFSAELIKLSEEAYITIFEDMIPNESRKKITEALVKCGAREELGFKGILSSILKKLSGRIVGRAGDELVDGIFKYLDPLISEKLKEISSVYKNFFVEPQE</sequence>
<evidence type="ECO:0000313" key="1">
    <source>
        <dbReference type="EMBL" id="EEW96803.1"/>
    </source>
</evidence>
<organism evidence="1 2">
    <name type="scientific">Dialister invisus DSM 15470</name>
    <dbReference type="NCBI Taxonomy" id="592028"/>
    <lineage>
        <taxon>Bacteria</taxon>
        <taxon>Bacillati</taxon>
        <taxon>Bacillota</taxon>
        <taxon>Negativicutes</taxon>
        <taxon>Veillonellales</taxon>
        <taxon>Veillonellaceae</taxon>
        <taxon>Dialister</taxon>
    </lineage>
</organism>
<dbReference type="Proteomes" id="UP000004736">
    <property type="component" value="Unassembled WGS sequence"/>
</dbReference>